<comment type="caution">
    <text evidence="2">The sequence shown here is derived from an EMBL/GenBank/DDBJ whole genome shotgun (WGS) entry which is preliminary data.</text>
</comment>
<organism evidence="2 3">
    <name type="scientific">Cellvibrio zantedeschiae</name>
    <dbReference type="NCBI Taxonomy" id="1237077"/>
    <lineage>
        <taxon>Bacteria</taxon>
        <taxon>Pseudomonadati</taxon>
        <taxon>Pseudomonadota</taxon>
        <taxon>Gammaproteobacteria</taxon>
        <taxon>Cellvibrionales</taxon>
        <taxon>Cellvibrionaceae</taxon>
        <taxon>Cellvibrio</taxon>
    </lineage>
</organism>
<accession>A0ABQ3BA15</accession>
<evidence type="ECO:0008006" key="4">
    <source>
        <dbReference type="Google" id="ProtNLM"/>
    </source>
</evidence>
<name>A0ABQ3BA15_9GAMM</name>
<dbReference type="InterPro" id="IPR013424">
    <property type="entry name" value="Ice-binding_C"/>
</dbReference>
<evidence type="ECO:0000313" key="2">
    <source>
        <dbReference type="EMBL" id="GGY80406.1"/>
    </source>
</evidence>
<proteinExistence type="predicted"/>
<evidence type="ECO:0000256" key="1">
    <source>
        <dbReference type="SAM" id="SignalP"/>
    </source>
</evidence>
<sequence>MKKFLFIFALGLSFSLNSHALTIDLVPAASQISAGNTVQIDAKISGLKTSGATSLGVYDVNVNFDSSRFAFNSINWGDSVKGNQLDLNHFGSLQISDSSNSGWINLFELSFDDVWSLENLQANSFILFSLVFSSIAPGTGVFHLDANALGDAYGNNLALTSTTDARVTVKAASVPEPATNMLMLIGLIALGLARVKPSDK</sequence>
<keyword evidence="1" id="KW-0732">Signal</keyword>
<gene>
    <name evidence="2" type="ORF">GCM10011613_26790</name>
</gene>
<keyword evidence="3" id="KW-1185">Reference proteome</keyword>
<dbReference type="RefSeq" id="WP_189419438.1">
    <property type="nucleotide sequence ID" value="NZ_BMYZ01000002.1"/>
</dbReference>
<reference evidence="3" key="1">
    <citation type="journal article" date="2019" name="Int. J. Syst. Evol. Microbiol.">
        <title>The Global Catalogue of Microorganisms (GCM) 10K type strain sequencing project: providing services to taxonomists for standard genome sequencing and annotation.</title>
        <authorList>
            <consortium name="The Broad Institute Genomics Platform"/>
            <consortium name="The Broad Institute Genome Sequencing Center for Infectious Disease"/>
            <person name="Wu L."/>
            <person name="Ma J."/>
        </authorList>
    </citation>
    <scope>NUCLEOTIDE SEQUENCE [LARGE SCALE GENOMIC DNA]</scope>
    <source>
        <strain evidence="3">KCTC 32239</strain>
    </source>
</reference>
<dbReference type="SUPFAM" id="SSF49384">
    <property type="entry name" value="Carbohydrate-binding domain"/>
    <property type="match status" value="1"/>
</dbReference>
<dbReference type="Proteomes" id="UP000619761">
    <property type="component" value="Unassembled WGS sequence"/>
</dbReference>
<dbReference type="NCBIfam" id="TIGR02595">
    <property type="entry name" value="PEP_CTERM"/>
    <property type="match status" value="1"/>
</dbReference>
<protein>
    <recommendedName>
        <fullName evidence="4">PEP-CTERM protein-sorting domain-containing protein</fullName>
    </recommendedName>
</protein>
<feature type="signal peptide" evidence="1">
    <location>
        <begin position="1"/>
        <end position="20"/>
    </location>
</feature>
<feature type="chain" id="PRO_5045906342" description="PEP-CTERM protein-sorting domain-containing protein" evidence="1">
    <location>
        <begin position="21"/>
        <end position="200"/>
    </location>
</feature>
<dbReference type="InterPro" id="IPR008965">
    <property type="entry name" value="CBM2/CBM3_carb-bd_dom_sf"/>
</dbReference>
<dbReference type="EMBL" id="BMYZ01000002">
    <property type="protein sequence ID" value="GGY80406.1"/>
    <property type="molecule type" value="Genomic_DNA"/>
</dbReference>
<dbReference type="Gene3D" id="2.60.40.680">
    <property type="match status" value="1"/>
</dbReference>
<evidence type="ECO:0000313" key="3">
    <source>
        <dbReference type="Proteomes" id="UP000619761"/>
    </source>
</evidence>